<sequence>MGLQPFAIIQDLGYIDETLQEIHAEIKQFIGRFGKISEIINHAKAEFGGAVHAHLLNPVINTLGEEGRRYHPQTGDLLLYTKDNKINRS</sequence>
<gene>
    <name evidence="1" type="ORF">ACFFIX_16925</name>
</gene>
<protein>
    <recommendedName>
        <fullName evidence="3">LXG domain-containing protein</fullName>
    </recommendedName>
</protein>
<dbReference type="Proteomes" id="UP001589854">
    <property type="component" value="Unassembled WGS sequence"/>
</dbReference>
<proteinExistence type="predicted"/>
<comment type="caution">
    <text evidence="1">The sequence shown here is derived from an EMBL/GenBank/DDBJ whole genome shotgun (WGS) entry which is preliminary data.</text>
</comment>
<reference evidence="1 2" key="1">
    <citation type="submission" date="2024-09" db="EMBL/GenBank/DDBJ databases">
        <authorList>
            <person name="Sun Q."/>
            <person name="Mori K."/>
        </authorList>
    </citation>
    <scope>NUCLEOTIDE SEQUENCE [LARGE SCALE GENOMIC DNA]</scope>
    <source>
        <strain evidence="1 2">CCM 7228</strain>
    </source>
</reference>
<keyword evidence="2" id="KW-1185">Reference proteome</keyword>
<dbReference type="EMBL" id="JBHLVO010000016">
    <property type="protein sequence ID" value="MFC0273102.1"/>
    <property type="molecule type" value="Genomic_DNA"/>
</dbReference>
<evidence type="ECO:0008006" key="3">
    <source>
        <dbReference type="Google" id="ProtNLM"/>
    </source>
</evidence>
<organism evidence="1 2">
    <name type="scientific">Metabacillus herbersteinensis</name>
    <dbReference type="NCBI Taxonomy" id="283816"/>
    <lineage>
        <taxon>Bacteria</taxon>
        <taxon>Bacillati</taxon>
        <taxon>Bacillota</taxon>
        <taxon>Bacilli</taxon>
        <taxon>Bacillales</taxon>
        <taxon>Bacillaceae</taxon>
        <taxon>Metabacillus</taxon>
    </lineage>
</organism>
<evidence type="ECO:0000313" key="2">
    <source>
        <dbReference type="Proteomes" id="UP001589854"/>
    </source>
</evidence>
<evidence type="ECO:0000313" key="1">
    <source>
        <dbReference type="EMBL" id="MFC0273102.1"/>
    </source>
</evidence>
<dbReference type="RefSeq" id="WP_378936072.1">
    <property type="nucleotide sequence ID" value="NZ_JBHLVO010000016.1"/>
</dbReference>
<accession>A0ABV6GJM5</accession>
<name>A0ABV6GJM5_9BACI</name>